<keyword evidence="2 7" id="KW-0812">Transmembrane</keyword>
<feature type="transmembrane region" description="Helical" evidence="7">
    <location>
        <begin position="317"/>
        <end position="340"/>
    </location>
</feature>
<comment type="caution">
    <text evidence="8">The sequence shown here is derived from an EMBL/GenBank/DDBJ whole genome shotgun (WGS) entry which is preliminary data.</text>
</comment>
<feature type="compositionally biased region" description="Basic and acidic residues" evidence="6">
    <location>
        <begin position="536"/>
        <end position="545"/>
    </location>
</feature>
<evidence type="ECO:0000256" key="1">
    <source>
        <dbReference type="ARBA" id="ARBA00004141"/>
    </source>
</evidence>
<gene>
    <name evidence="8" type="ORF">HNY73_016167</name>
</gene>
<feature type="transmembrane region" description="Helical" evidence="7">
    <location>
        <begin position="409"/>
        <end position="427"/>
    </location>
</feature>
<keyword evidence="5" id="KW-0175">Coiled coil</keyword>
<dbReference type="GO" id="GO:0022857">
    <property type="term" value="F:transmembrane transporter activity"/>
    <property type="evidence" value="ECO:0007669"/>
    <property type="project" value="InterPro"/>
</dbReference>
<keyword evidence="9" id="KW-1185">Reference proteome</keyword>
<feature type="transmembrane region" description="Helical" evidence="7">
    <location>
        <begin position="499"/>
        <end position="518"/>
    </location>
</feature>
<protein>
    <submittedName>
        <fullName evidence="8">Sialin like protein</fullName>
    </submittedName>
</protein>
<keyword evidence="4 7" id="KW-0472">Membrane</keyword>
<reference evidence="8" key="2">
    <citation type="submission" date="2020-06" db="EMBL/GenBank/DDBJ databases">
        <authorList>
            <person name="Sheffer M."/>
        </authorList>
    </citation>
    <scope>NUCLEOTIDE SEQUENCE</scope>
</reference>
<dbReference type="EMBL" id="JABXBU010002227">
    <property type="protein sequence ID" value="KAF8773508.1"/>
    <property type="molecule type" value="Genomic_DNA"/>
</dbReference>
<evidence type="ECO:0000256" key="7">
    <source>
        <dbReference type="SAM" id="Phobius"/>
    </source>
</evidence>
<organism evidence="8 9">
    <name type="scientific">Argiope bruennichi</name>
    <name type="common">Wasp spider</name>
    <name type="synonym">Aranea bruennichi</name>
    <dbReference type="NCBI Taxonomy" id="94029"/>
    <lineage>
        <taxon>Eukaryota</taxon>
        <taxon>Metazoa</taxon>
        <taxon>Ecdysozoa</taxon>
        <taxon>Arthropoda</taxon>
        <taxon>Chelicerata</taxon>
        <taxon>Arachnida</taxon>
        <taxon>Araneae</taxon>
        <taxon>Araneomorphae</taxon>
        <taxon>Entelegynae</taxon>
        <taxon>Araneoidea</taxon>
        <taxon>Araneidae</taxon>
        <taxon>Argiope</taxon>
    </lineage>
</organism>
<feature type="transmembrane region" description="Helical" evidence="7">
    <location>
        <begin position="434"/>
        <end position="453"/>
    </location>
</feature>
<evidence type="ECO:0000256" key="5">
    <source>
        <dbReference type="SAM" id="Coils"/>
    </source>
</evidence>
<dbReference type="Gene3D" id="1.20.1250.20">
    <property type="entry name" value="MFS general substrate transporter like domains"/>
    <property type="match status" value="2"/>
</dbReference>
<dbReference type="PANTHER" id="PTHR11662">
    <property type="entry name" value="SOLUTE CARRIER FAMILY 17"/>
    <property type="match status" value="1"/>
</dbReference>
<evidence type="ECO:0000313" key="9">
    <source>
        <dbReference type="Proteomes" id="UP000807504"/>
    </source>
</evidence>
<name>A0A8T0EIV6_ARGBR</name>
<keyword evidence="3 7" id="KW-1133">Transmembrane helix</keyword>
<dbReference type="GO" id="GO:0016020">
    <property type="term" value="C:membrane"/>
    <property type="evidence" value="ECO:0007669"/>
    <property type="project" value="UniProtKB-SubCell"/>
</dbReference>
<feature type="transmembrane region" description="Helical" evidence="7">
    <location>
        <begin position="346"/>
        <end position="362"/>
    </location>
</feature>
<dbReference type="Pfam" id="PF07690">
    <property type="entry name" value="MFS_1"/>
    <property type="match status" value="1"/>
</dbReference>
<sequence>MVATFYNKKRQRSGNKHQVSFSLKTALLLKGKKEDLIALAKQFGVTVETDLTKPKTKDLILKSGDYDEEDAKVMLEYIIEDRLLAEVEKQNEREERLRKEEREHELQKLKIQAQRNVGHENSADISVTNKASQEMFHRFNMKDDISLNLTLFEHHANLTLLPKAQWVQKLLGSANFRDGNNKFEKRPLQQNRNSYVEKNKVETYIIPKRYILTAVALAATTLSIALQTNLSLAIVYMVEPDFDGNISSSTSNECSAVRNVSTHTEKSLFTTLSPIAAEVSVYFFMFVRIMVGLGAAPVFPLLVIMISKWIPSSEQNFIASIMLAGYGTGAFVSYLVSGVLCSSEFLGGWPSVFYLSGNKFYFRYRKNGLLSCVPNLLRALFACFVGSIIDWARRRRDIPIVYVRKGATLVNSITACLGFTGVLFAGCDAMLNTVAFILGGLCGDFAIFGVSLVPTDIAPSLGGTLSGILCFFGSTPYFVLPYMIGMFTKKEQSLRQWRYIYYCTIGVTVVTTLIYVIFGTSDPQPWATEDEGVSSKQKESQERNEQTLSKSNTNCNTLEYQNNGFSNHM</sequence>
<feature type="transmembrane region" description="Helical" evidence="7">
    <location>
        <begin position="369"/>
        <end position="389"/>
    </location>
</feature>
<dbReference type="InterPro" id="IPR011701">
    <property type="entry name" value="MFS"/>
</dbReference>
<dbReference type="PANTHER" id="PTHR11662:SF399">
    <property type="entry name" value="FI19708P1-RELATED"/>
    <property type="match status" value="1"/>
</dbReference>
<feature type="transmembrane region" description="Helical" evidence="7">
    <location>
        <begin position="281"/>
        <end position="305"/>
    </location>
</feature>
<dbReference type="InterPro" id="IPR036259">
    <property type="entry name" value="MFS_trans_sf"/>
</dbReference>
<feature type="coiled-coil region" evidence="5">
    <location>
        <begin position="80"/>
        <end position="112"/>
    </location>
</feature>
<dbReference type="InterPro" id="IPR050382">
    <property type="entry name" value="MFS_Na/Anion_cotransporter"/>
</dbReference>
<evidence type="ECO:0000313" key="8">
    <source>
        <dbReference type="EMBL" id="KAF8773508.1"/>
    </source>
</evidence>
<feature type="region of interest" description="Disordered" evidence="6">
    <location>
        <begin position="528"/>
        <end position="569"/>
    </location>
</feature>
<comment type="subcellular location">
    <subcellularLocation>
        <location evidence="1">Membrane</location>
        <topology evidence="1">Multi-pass membrane protein</topology>
    </subcellularLocation>
</comment>
<dbReference type="AlphaFoldDB" id="A0A8T0EIV6"/>
<dbReference type="SUPFAM" id="SSF103473">
    <property type="entry name" value="MFS general substrate transporter"/>
    <property type="match status" value="1"/>
</dbReference>
<feature type="transmembrane region" description="Helical" evidence="7">
    <location>
        <begin position="210"/>
        <end position="238"/>
    </location>
</feature>
<reference evidence="8" key="1">
    <citation type="journal article" date="2020" name="bioRxiv">
        <title>Chromosome-level reference genome of the European wasp spider Argiope bruennichi: a resource for studies on range expansion and evolutionary adaptation.</title>
        <authorList>
            <person name="Sheffer M.M."/>
            <person name="Hoppe A."/>
            <person name="Krehenwinkel H."/>
            <person name="Uhl G."/>
            <person name="Kuss A.W."/>
            <person name="Jensen L."/>
            <person name="Jensen C."/>
            <person name="Gillespie R.G."/>
            <person name="Hoff K.J."/>
            <person name="Prost S."/>
        </authorList>
    </citation>
    <scope>NUCLEOTIDE SEQUENCE</scope>
</reference>
<accession>A0A8T0EIV6</accession>
<evidence type="ECO:0000256" key="2">
    <source>
        <dbReference type="ARBA" id="ARBA00022692"/>
    </source>
</evidence>
<dbReference type="GO" id="GO:0006820">
    <property type="term" value="P:monoatomic anion transport"/>
    <property type="evidence" value="ECO:0007669"/>
    <property type="project" value="TreeGrafter"/>
</dbReference>
<proteinExistence type="predicted"/>
<dbReference type="Proteomes" id="UP000807504">
    <property type="component" value="Unassembled WGS sequence"/>
</dbReference>
<evidence type="ECO:0000256" key="6">
    <source>
        <dbReference type="SAM" id="MobiDB-lite"/>
    </source>
</evidence>
<feature type="compositionally biased region" description="Polar residues" evidence="6">
    <location>
        <begin position="546"/>
        <end position="569"/>
    </location>
</feature>
<evidence type="ECO:0000256" key="3">
    <source>
        <dbReference type="ARBA" id="ARBA00022989"/>
    </source>
</evidence>
<feature type="transmembrane region" description="Helical" evidence="7">
    <location>
        <begin position="465"/>
        <end position="487"/>
    </location>
</feature>
<evidence type="ECO:0000256" key="4">
    <source>
        <dbReference type="ARBA" id="ARBA00023136"/>
    </source>
</evidence>